<organism evidence="1 2">
    <name type="scientific">Kangiella aquimarina</name>
    <dbReference type="NCBI Taxonomy" id="261965"/>
    <lineage>
        <taxon>Bacteria</taxon>
        <taxon>Pseudomonadati</taxon>
        <taxon>Pseudomonadota</taxon>
        <taxon>Gammaproteobacteria</taxon>
        <taxon>Kangiellales</taxon>
        <taxon>Kangiellaceae</taxon>
        <taxon>Kangiella</taxon>
    </lineage>
</organism>
<dbReference type="Proteomes" id="UP001324185">
    <property type="component" value="Chromosome"/>
</dbReference>
<proteinExistence type="predicted"/>
<protein>
    <submittedName>
        <fullName evidence="1">Uncharacterized protein</fullName>
    </submittedName>
</protein>
<accession>A0ABZ0X2P9</accession>
<evidence type="ECO:0000313" key="2">
    <source>
        <dbReference type="Proteomes" id="UP001324185"/>
    </source>
</evidence>
<reference evidence="1 2" key="1">
    <citation type="submission" date="2023-11" db="EMBL/GenBank/DDBJ databases">
        <title>MicrobeMod: A computational toolkit for identifying prokaryotic methylation and restriction-modification with nanopore sequencing.</title>
        <authorList>
            <person name="Crits-Christoph A."/>
            <person name="Kang S.C."/>
            <person name="Lee H."/>
            <person name="Ostrov N."/>
        </authorList>
    </citation>
    <scope>NUCLEOTIDE SEQUENCE [LARGE SCALE GENOMIC DNA]</scope>
    <source>
        <strain evidence="1 2">DSMZ 16071</strain>
    </source>
</reference>
<gene>
    <name evidence="1" type="ORF">SR900_09955</name>
</gene>
<sequence>MDQGHKEVVVTIWGGRFVNRPYEEGGRVLLGASYGAGQARALNWIKFVGAIHESL</sequence>
<name>A0ABZ0X2P9_9GAMM</name>
<dbReference type="EMBL" id="CP140158">
    <property type="protein sequence ID" value="WQG84784.1"/>
    <property type="molecule type" value="Genomic_DNA"/>
</dbReference>
<keyword evidence="2" id="KW-1185">Reference proteome</keyword>
<evidence type="ECO:0000313" key="1">
    <source>
        <dbReference type="EMBL" id="WQG84784.1"/>
    </source>
</evidence>
<dbReference type="RefSeq" id="WP_156823107.1">
    <property type="nucleotide sequence ID" value="NZ_CP140158.1"/>
</dbReference>